<dbReference type="OrthoDB" id="4304666at2"/>
<sequence length="321" mass="34821">MAVAVSQRGLAFSFPEVHDNANLTISFIRTLRVPDDETTYGLPPGLGSFELVAAGNCRSAPAHWDAGHVVLPMWQSEASWINFSAVYPFLVRIGVGGINAVTGEPLSADIDFATEDYVEVPIQPWLDGFRTDPHTVRQFVAVPLGQGYSVAEQLSGADDGSVRIEVIPLRGEIWDERSRMRTTCDEVAGPPGLTSRAVAMAPGMGLGAGGSIKQSIATPIESRDNWHPSAHAASVLHIVNSAAWQALTGHEPHHQPLTIAEYRKHDHPWFEWYDDSLARQGTSPLTEVKSVREVGEAKGETPLPDNESFTPPKPKTIGPRP</sequence>
<evidence type="ECO:0000256" key="1">
    <source>
        <dbReference type="SAM" id="MobiDB-lite"/>
    </source>
</evidence>
<dbReference type="KEGG" id="gom:D7316_03730"/>
<evidence type="ECO:0000313" key="2">
    <source>
        <dbReference type="EMBL" id="AZG47122.1"/>
    </source>
</evidence>
<feature type="region of interest" description="Disordered" evidence="1">
    <location>
        <begin position="284"/>
        <end position="321"/>
    </location>
</feature>
<dbReference type="RefSeq" id="WP_124709535.1">
    <property type="nucleotide sequence ID" value="NZ_CP033972.1"/>
</dbReference>
<reference evidence="2 3" key="1">
    <citation type="submission" date="2018-11" db="EMBL/GenBank/DDBJ databases">
        <title>Gordonia insulae sp. nov., isolated from an island soil.</title>
        <authorList>
            <person name="Kim Y.S."/>
            <person name="Kim S.B."/>
        </authorList>
    </citation>
    <scope>NUCLEOTIDE SEQUENCE [LARGE SCALE GENOMIC DNA]</scope>
    <source>
        <strain evidence="2 3">MMS17-SY073</strain>
    </source>
</reference>
<keyword evidence="3" id="KW-1185">Reference proteome</keyword>
<dbReference type="Proteomes" id="UP000271469">
    <property type="component" value="Chromosome"/>
</dbReference>
<protein>
    <recommendedName>
        <fullName evidence="4">Integral membrane protein</fullName>
    </recommendedName>
</protein>
<evidence type="ECO:0008006" key="4">
    <source>
        <dbReference type="Google" id="ProtNLM"/>
    </source>
</evidence>
<dbReference type="AlphaFoldDB" id="A0A3G8JRL9"/>
<dbReference type="EMBL" id="CP033972">
    <property type="protein sequence ID" value="AZG47122.1"/>
    <property type="molecule type" value="Genomic_DNA"/>
</dbReference>
<gene>
    <name evidence="2" type="ORF">D7316_03730</name>
</gene>
<feature type="compositionally biased region" description="Basic and acidic residues" evidence="1">
    <location>
        <begin position="289"/>
        <end position="299"/>
    </location>
</feature>
<organism evidence="2 3">
    <name type="scientific">Gordonia insulae</name>
    <dbReference type="NCBI Taxonomy" id="2420509"/>
    <lineage>
        <taxon>Bacteria</taxon>
        <taxon>Bacillati</taxon>
        <taxon>Actinomycetota</taxon>
        <taxon>Actinomycetes</taxon>
        <taxon>Mycobacteriales</taxon>
        <taxon>Gordoniaceae</taxon>
        <taxon>Gordonia</taxon>
    </lineage>
</organism>
<proteinExistence type="predicted"/>
<name>A0A3G8JRL9_9ACTN</name>
<accession>A0A3G8JRL9</accession>
<evidence type="ECO:0000313" key="3">
    <source>
        <dbReference type="Proteomes" id="UP000271469"/>
    </source>
</evidence>